<feature type="domain" description="Ppx/GppA phosphatase N-terminal" evidence="2">
    <location>
        <begin position="39"/>
        <end position="343"/>
    </location>
</feature>
<dbReference type="CDD" id="cd24054">
    <property type="entry name" value="ASKHA_NBD_AaPPX-GppA_MtPPX2-like"/>
    <property type="match status" value="1"/>
</dbReference>
<dbReference type="Gene3D" id="3.30.420.40">
    <property type="match status" value="1"/>
</dbReference>
<dbReference type="SUPFAM" id="SSF53067">
    <property type="entry name" value="Actin-like ATPase domain"/>
    <property type="match status" value="2"/>
</dbReference>
<organism evidence="3 4">
    <name type="scientific">Ferruginivarius sediminum</name>
    <dbReference type="NCBI Taxonomy" id="2661937"/>
    <lineage>
        <taxon>Bacteria</taxon>
        <taxon>Pseudomonadati</taxon>
        <taxon>Pseudomonadota</taxon>
        <taxon>Alphaproteobacteria</taxon>
        <taxon>Rhodospirillales</taxon>
        <taxon>Rhodospirillaceae</taxon>
        <taxon>Ferruginivarius</taxon>
    </lineage>
</organism>
<evidence type="ECO:0000313" key="4">
    <source>
        <dbReference type="Proteomes" id="UP000253941"/>
    </source>
</evidence>
<dbReference type="GO" id="GO:0016462">
    <property type="term" value="F:pyrophosphatase activity"/>
    <property type="evidence" value="ECO:0007669"/>
    <property type="project" value="TreeGrafter"/>
</dbReference>
<dbReference type="AlphaFoldDB" id="A0A369TAZ2"/>
<name>A0A369TAZ2_9PROT</name>
<evidence type="ECO:0000256" key="1">
    <source>
        <dbReference type="SAM" id="MobiDB-lite"/>
    </source>
</evidence>
<dbReference type="EMBL" id="QPMH01000005">
    <property type="protein sequence ID" value="RDD62479.1"/>
    <property type="molecule type" value="Genomic_DNA"/>
</dbReference>
<protein>
    <submittedName>
        <fullName evidence="3">Ppx/GppA family phosphatase</fullName>
    </submittedName>
</protein>
<dbReference type="Pfam" id="PF02541">
    <property type="entry name" value="Ppx-GppA"/>
    <property type="match status" value="1"/>
</dbReference>
<dbReference type="InterPro" id="IPR043129">
    <property type="entry name" value="ATPase_NBD"/>
</dbReference>
<feature type="region of interest" description="Disordered" evidence="1">
    <location>
        <begin position="345"/>
        <end position="366"/>
    </location>
</feature>
<sequence>MTQFLRARRRRRRPPASDAAPQPAYAAIDLGTNNCRLLVAEPADGGFRVIDAFSRIVRLGEGLSCSGRLSDAAMGRALRALEICADKMRRRGVTDARAVATEACRRAENAAVFVGRVHNATGIEMEIISQEEEARLALHGCAPLLDCAIPNALIFDIGGGSTEVSWLTTPGAKAQAEGGGVAAPDLVAWYSMPIGVVGLAERHGGRDITPAQYAAMVEESREALAPFAARPEVCDVLSEGRVQMLGTSGTVTTLAGVYQGLPRYDRKRVDGCYMGFDTVQAVSRRIAAMSYGERSRHPCIGDQRADLVIAGCAILEAICRTWPVGRLRVADRGLREGILAELMRASPTRPCNETEKDGQPGPRQSP</sequence>
<dbReference type="Gene3D" id="3.30.420.150">
    <property type="entry name" value="Exopolyphosphatase. Domain 2"/>
    <property type="match status" value="1"/>
</dbReference>
<feature type="region of interest" description="Disordered" evidence="1">
    <location>
        <begin position="1"/>
        <end position="21"/>
    </location>
</feature>
<dbReference type="PANTHER" id="PTHR30005">
    <property type="entry name" value="EXOPOLYPHOSPHATASE"/>
    <property type="match status" value="1"/>
</dbReference>
<gene>
    <name evidence="3" type="ORF">DRB17_07460</name>
</gene>
<keyword evidence="4" id="KW-1185">Reference proteome</keyword>
<dbReference type="PANTHER" id="PTHR30005:SF0">
    <property type="entry name" value="RETROGRADE REGULATION PROTEIN 2"/>
    <property type="match status" value="1"/>
</dbReference>
<dbReference type="InterPro" id="IPR003695">
    <property type="entry name" value="Ppx_GppA_N"/>
</dbReference>
<comment type="caution">
    <text evidence="3">The sequence shown here is derived from an EMBL/GenBank/DDBJ whole genome shotgun (WGS) entry which is preliminary data.</text>
</comment>
<evidence type="ECO:0000259" key="2">
    <source>
        <dbReference type="Pfam" id="PF02541"/>
    </source>
</evidence>
<accession>A0A369TAZ2</accession>
<dbReference type="InterPro" id="IPR050273">
    <property type="entry name" value="GppA/Ppx_hydrolase"/>
</dbReference>
<evidence type="ECO:0000313" key="3">
    <source>
        <dbReference type="EMBL" id="RDD62479.1"/>
    </source>
</evidence>
<feature type="compositionally biased region" description="Basic residues" evidence="1">
    <location>
        <begin position="1"/>
        <end position="14"/>
    </location>
</feature>
<dbReference type="RefSeq" id="WP_114581575.1">
    <property type="nucleotide sequence ID" value="NZ_QPMH01000005.1"/>
</dbReference>
<dbReference type="Proteomes" id="UP000253941">
    <property type="component" value="Unassembled WGS sequence"/>
</dbReference>
<proteinExistence type="predicted"/>
<reference evidence="3 4" key="1">
    <citation type="submission" date="2018-07" db="EMBL/GenBank/DDBJ databases">
        <title>Venubactetium sediminum gen. nov., sp. nov., isolated from a marine solar saltern.</title>
        <authorList>
            <person name="Wang S."/>
        </authorList>
    </citation>
    <scope>NUCLEOTIDE SEQUENCE [LARGE SCALE GENOMIC DNA]</scope>
    <source>
        <strain evidence="3 4">WD2A32</strain>
    </source>
</reference>